<evidence type="ECO:0000256" key="1">
    <source>
        <dbReference type="SAM" id="Coils"/>
    </source>
</evidence>
<dbReference type="PANTHER" id="PTHR23308">
    <property type="entry name" value="NUCLEAR INHIBITOR OF PROTEIN PHOSPHATASE-1"/>
    <property type="match status" value="1"/>
</dbReference>
<dbReference type="EMBL" id="BIFR01000001">
    <property type="protein sequence ID" value="GCE13926.1"/>
    <property type="molecule type" value="Genomic_DNA"/>
</dbReference>
<keyword evidence="5" id="KW-1185">Reference proteome</keyword>
<dbReference type="PROSITE" id="PS50006">
    <property type="entry name" value="FHA_DOMAIN"/>
    <property type="match status" value="1"/>
</dbReference>
<sequence>MDKCPYCGAETRPGDNFCLNCGNRLQAPTPSQQSGSEATLATAPEDWAAAQSPIGTGGWSDPSAPTIAASSGADLPTVRETVAPTAQATLDRIEQPAHFILRSDTGEVLQEYPLDKDEITIGRAPNSDILLSKDKLTSRRHATVRFENNRYMLYDEHSANGTFVNAQQIDDTTPYELVDGDHVGIGEHELVFRTHAAAAGQDMPTIPVPQEPTFRTREDPLLTVPTSNHEDEFGTVSHEEQPEVVKAYTPLTDYPPVAAPEPKVEPTVSAPAEQPVVETSTPPPAPVAEKTALGTANGARPAGTDKVDGAINFNRFNSIASPSLPDASALVAALAALDGQVKDLQDQMNATQDAMRSHESEISQTANQLRSGIRRVSDRMDSTIADVARSREALAWAELLQLMEDVMNNPRDIEYVTKLARKARELNKVFQIHQNVLNTMAECNSLLRGMIGEEK</sequence>
<keyword evidence="1" id="KW-0175">Coiled coil</keyword>
<dbReference type="InterPro" id="IPR026870">
    <property type="entry name" value="Zinc_ribbon_dom"/>
</dbReference>
<accession>A0A402A4E7</accession>
<dbReference type="Pfam" id="PF00498">
    <property type="entry name" value="FHA"/>
    <property type="match status" value="1"/>
</dbReference>
<reference evidence="5" key="1">
    <citation type="submission" date="2018-12" db="EMBL/GenBank/DDBJ databases">
        <title>Tengunoibacter tsumagoiensis gen. nov., sp. nov., Dictyobacter kobayashii sp. nov., D. alpinus sp. nov., and D. joshuensis sp. nov. and description of Dictyobacteraceae fam. nov. within the order Ktedonobacterales isolated from Tengu-no-mugimeshi.</title>
        <authorList>
            <person name="Wang C.M."/>
            <person name="Zheng Y."/>
            <person name="Sakai Y."/>
            <person name="Toyoda A."/>
            <person name="Minakuchi Y."/>
            <person name="Abe K."/>
            <person name="Yokota A."/>
            <person name="Yabe S."/>
        </authorList>
    </citation>
    <scope>NUCLEOTIDE SEQUENCE [LARGE SCALE GENOMIC DNA]</scope>
    <source>
        <strain evidence="5">Uno3</strain>
    </source>
</reference>
<dbReference type="SUPFAM" id="SSF49879">
    <property type="entry name" value="SMAD/FHA domain"/>
    <property type="match status" value="1"/>
</dbReference>
<dbReference type="Gene3D" id="2.60.200.20">
    <property type="match status" value="1"/>
</dbReference>
<dbReference type="CDD" id="cd00060">
    <property type="entry name" value="FHA"/>
    <property type="match status" value="1"/>
</dbReference>
<dbReference type="Proteomes" id="UP000287352">
    <property type="component" value="Unassembled WGS sequence"/>
</dbReference>
<dbReference type="InterPro" id="IPR050923">
    <property type="entry name" value="Cell_Proc_Reg/RNA_Proc"/>
</dbReference>
<dbReference type="InterPro" id="IPR000253">
    <property type="entry name" value="FHA_dom"/>
</dbReference>
<dbReference type="SMART" id="SM00240">
    <property type="entry name" value="FHA"/>
    <property type="match status" value="1"/>
</dbReference>
<proteinExistence type="predicted"/>
<organism evidence="4 5">
    <name type="scientific">Tengunoibacter tsumagoiensis</name>
    <dbReference type="NCBI Taxonomy" id="2014871"/>
    <lineage>
        <taxon>Bacteria</taxon>
        <taxon>Bacillati</taxon>
        <taxon>Chloroflexota</taxon>
        <taxon>Ktedonobacteria</taxon>
        <taxon>Ktedonobacterales</taxon>
        <taxon>Dictyobacteraceae</taxon>
        <taxon>Tengunoibacter</taxon>
    </lineage>
</organism>
<dbReference type="InterPro" id="IPR008984">
    <property type="entry name" value="SMAD_FHA_dom_sf"/>
</dbReference>
<evidence type="ECO:0000259" key="3">
    <source>
        <dbReference type="PROSITE" id="PS50006"/>
    </source>
</evidence>
<dbReference type="AlphaFoldDB" id="A0A402A4E7"/>
<feature type="coiled-coil region" evidence="1">
    <location>
        <begin position="327"/>
        <end position="368"/>
    </location>
</feature>
<evidence type="ECO:0000313" key="5">
    <source>
        <dbReference type="Proteomes" id="UP000287352"/>
    </source>
</evidence>
<feature type="domain" description="FHA" evidence="3">
    <location>
        <begin position="119"/>
        <end position="169"/>
    </location>
</feature>
<feature type="region of interest" description="Disordered" evidence="2">
    <location>
        <begin position="259"/>
        <end position="285"/>
    </location>
</feature>
<protein>
    <recommendedName>
        <fullName evidence="3">FHA domain-containing protein</fullName>
    </recommendedName>
</protein>
<evidence type="ECO:0000313" key="4">
    <source>
        <dbReference type="EMBL" id="GCE13926.1"/>
    </source>
</evidence>
<evidence type="ECO:0000256" key="2">
    <source>
        <dbReference type="SAM" id="MobiDB-lite"/>
    </source>
</evidence>
<feature type="region of interest" description="Disordered" evidence="2">
    <location>
        <begin position="50"/>
        <end position="75"/>
    </location>
</feature>
<name>A0A402A4E7_9CHLR</name>
<gene>
    <name evidence="4" type="ORF">KTT_37850</name>
</gene>
<comment type="caution">
    <text evidence="4">The sequence shown here is derived from an EMBL/GenBank/DDBJ whole genome shotgun (WGS) entry which is preliminary data.</text>
</comment>
<dbReference type="Pfam" id="PF13240">
    <property type="entry name" value="Zn_Ribbon_1"/>
    <property type="match status" value="1"/>
</dbReference>